<protein>
    <recommendedName>
        <fullName evidence="2">Enoyl reductase (ER) domain-containing protein</fullName>
    </recommendedName>
</protein>
<keyword evidence="1" id="KW-0560">Oxidoreductase</keyword>
<reference evidence="3 4" key="1">
    <citation type="submission" date="2020-08" db="EMBL/GenBank/DDBJ databases">
        <title>Genomic Encyclopedia of Type Strains, Phase IV (KMG-IV): sequencing the most valuable type-strain genomes for metagenomic binning, comparative biology and taxonomic classification.</title>
        <authorList>
            <person name="Goeker M."/>
        </authorList>
    </citation>
    <scope>NUCLEOTIDE SEQUENCE [LARGE SCALE GENOMIC DNA]</scope>
    <source>
        <strain evidence="3 4">DSM 45385</strain>
    </source>
</reference>
<dbReference type="SUPFAM" id="SSF50129">
    <property type="entry name" value="GroES-like"/>
    <property type="match status" value="1"/>
</dbReference>
<dbReference type="PANTHER" id="PTHR43205:SF7">
    <property type="entry name" value="PROSTAGLANDIN REDUCTASE 1"/>
    <property type="match status" value="1"/>
</dbReference>
<dbReference type="GO" id="GO:0016628">
    <property type="term" value="F:oxidoreductase activity, acting on the CH-CH group of donors, NAD or NADP as acceptor"/>
    <property type="evidence" value="ECO:0007669"/>
    <property type="project" value="InterPro"/>
</dbReference>
<evidence type="ECO:0000259" key="2">
    <source>
        <dbReference type="SMART" id="SM00829"/>
    </source>
</evidence>
<organism evidence="3 4">
    <name type="scientific">Nonomuraea endophytica</name>
    <dbReference type="NCBI Taxonomy" id="714136"/>
    <lineage>
        <taxon>Bacteria</taxon>
        <taxon>Bacillati</taxon>
        <taxon>Actinomycetota</taxon>
        <taxon>Actinomycetes</taxon>
        <taxon>Streptosporangiales</taxon>
        <taxon>Streptosporangiaceae</taxon>
        <taxon>Nonomuraea</taxon>
    </lineage>
</organism>
<dbReference type="SUPFAM" id="SSF51735">
    <property type="entry name" value="NAD(P)-binding Rossmann-fold domains"/>
    <property type="match status" value="1"/>
</dbReference>
<dbReference type="Gene3D" id="3.40.50.720">
    <property type="entry name" value="NAD(P)-binding Rossmann-like Domain"/>
    <property type="match status" value="1"/>
</dbReference>
<sequence length="330" mass="35674">MSITHATELRLTARPDTDLREDHFELARTEIAPPADGEFLVRNDWMLLSVVMRELMEAEPHPDLPMSAYELGRPPWAPAVGTVVASRSSLFSAGDLVQHVYGFRDHVLAAEGDESFTKLDPTLLPRPEYHLNQGATAWRGMVTLAEAGPGDTVFVSGATTGVGAVAGQIARCRGAKRVIGSTGSKEKIGYLVDDLGFDAAFDYHDGPVAARLAELAPDGIDVFFDNVAGEQFEAAMALAAPNARFVLCGSLSGRNPALDLEPAVLRDVTIRGFTTPYDNDPAWIEHYSRWLREGRFVFPHTVVEGGLAAVPGALVGQMNGRHRGTTLVRL</sequence>
<dbReference type="InterPro" id="IPR045010">
    <property type="entry name" value="MDR_fam"/>
</dbReference>
<dbReference type="Pfam" id="PF00107">
    <property type="entry name" value="ADH_zinc_N"/>
    <property type="match status" value="1"/>
</dbReference>
<name>A0A7W8A1R7_9ACTN</name>
<dbReference type="InterPro" id="IPR013149">
    <property type="entry name" value="ADH-like_C"/>
</dbReference>
<dbReference type="EMBL" id="JACHIN010000003">
    <property type="protein sequence ID" value="MBB5077389.1"/>
    <property type="molecule type" value="Genomic_DNA"/>
</dbReference>
<dbReference type="InterPro" id="IPR041694">
    <property type="entry name" value="ADH_N_2"/>
</dbReference>
<dbReference type="Pfam" id="PF16884">
    <property type="entry name" value="ADH_N_2"/>
    <property type="match status" value="1"/>
</dbReference>
<accession>A0A7W8A1R7</accession>
<gene>
    <name evidence="3" type="ORF">HNR40_002862</name>
</gene>
<dbReference type="InterPro" id="IPR011032">
    <property type="entry name" value="GroES-like_sf"/>
</dbReference>
<evidence type="ECO:0000313" key="4">
    <source>
        <dbReference type="Proteomes" id="UP000568380"/>
    </source>
</evidence>
<dbReference type="RefSeq" id="WP_184961160.1">
    <property type="nucleotide sequence ID" value="NZ_JACHIN010000003.1"/>
</dbReference>
<evidence type="ECO:0000256" key="1">
    <source>
        <dbReference type="ARBA" id="ARBA00023002"/>
    </source>
</evidence>
<keyword evidence="4" id="KW-1185">Reference proteome</keyword>
<dbReference type="SMART" id="SM00829">
    <property type="entry name" value="PKS_ER"/>
    <property type="match status" value="1"/>
</dbReference>
<dbReference type="Proteomes" id="UP000568380">
    <property type="component" value="Unassembled WGS sequence"/>
</dbReference>
<dbReference type="Gene3D" id="3.90.180.10">
    <property type="entry name" value="Medium-chain alcohol dehydrogenases, catalytic domain"/>
    <property type="match status" value="1"/>
</dbReference>
<dbReference type="InterPro" id="IPR036291">
    <property type="entry name" value="NAD(P)-bd_dom_sf"/>
</dbReference>
<dbReference type="AlphaFoldDB" id="A0A7W8A1R7"/>
<dbReference type="InterPro" id="IPR020843">
    <property type="entry name" value="ER"/>
</dbReference>
<feature type="domain" description="Enoyl reductase (ER)" evidence="2">
    <location>
        <begin position="17"/>
        <end position="328"/>
    </location>
</feature>
<dbReference type="PANTHER" id="PTHR43205">
    <property type="entry name" value="PROSTAGLANDIN REDUCTASE"/>
    <property type="match status" value="1"/>
</dbReference>
<proteinExistence type="predicted"/>
<dbReference type="CDD" id="cd05288">
    <property type="entry name" value="PGDH"/>
    <property type="match status" value="1"/>
</dbReference>
<evidence type="ECO:0000313" key="3">
    <source>
        <dbReference type="EMBL" id="MBB5077389.1"/>
    </source>
</evidence>
<comment type="caution">
    <text evidence="3">The sequence shown here is derived from an EMBL/GenBank/DDBJ whole genome shotgun (WGS) entry which is preliminary data.</text>
</comment>